<keyword evidence="8" id="KW-1185">Reference proteome</keyword>
<evidence type="ECO:0000256" key="1">
    <source>
        <dbReference type="ARBA" id="ARBA00004123"/>
    </source>
</evidence>
<accession>A0AA39VKL1</accession>
<evidence type="ECO:0000259" key="6">
    <source>
        <dbReference type="PROSITE" id="PS50863"/>
    </source>
</evidence>
<organism evidence="7 8">
    <name type="scientific">Acer saccharum</name>
    <name type="common">Sugar maple</name>
    <dbReference type="NCBI Taxonomy" id="4024"/>
    <lineage>
        <taxon>Eukaryota</taxon>
        <taxon>Viridiplantae</taxon>
        <taxon>Streptophyta</taxon>
        <taxon>Embryophyta</taxon>
        <taxon>Tracheophyta</taxon>
        <taxon>Spermatophyta</taxon>
        <taxon>Magnoliopsida</taxon>
        <taxon>eudicotyledons</taxon>
        <taxon>Gunneridae</taxon>
        <taxon>Pentapetalae</taxon>
        <taxon>rosids</taxon>
        <taxon>malvids</taxon>
        <taxon>Sapindales</taxon>
        <taxon>Sapindaceae</taxon>
        <taxon>Hippocastanoideae</taxon>
        <taxon>Acereae</taxon>
        <taxon>Acer</taxon>
    </lineage>
</organism>
<evidence type="ECO:0000256" key="3">
    <source>
        <dbReference type="ARBA" id="ARBA00023125"/>
    </source>
</evidence>
<proteinExistence type="predicted"/>
<keyword evidence="2" id="KW-0805">Transcription regulation</keyword>
<evidence type="ECO:0000256" key="5">
    <source>
        <dbReference type="ARBA" id="ARBA00023242"/>
    </source>
</evidence>
<dbReference type="PROSITE" id="PS50863">
    <property type="entry name" value="B3"/>
    <property type="match status" value="2"/>
</dbReference>
<dbReference type="InterPro" id="IPR050655">
    <property type="entry name" value="Plant_B3_domain"/>
</dbReference>
<dbReference type="PANTHER" id="PTHR31920">
    <property type="entry name" value="B3 DOMAIN-CONTAINING"/>
    <property type="match status" value="1"/>
</dbReference>
<feature type="domain" description="TF-B3" evidence="6">
    <location>
        <begin position="234"/>
        <end position="334"/>
    </location>
</feature>
<protein>
    <recommendedName>
        <fullName evidence="6">TF-B3 domain-containing protein</fullName>
    </recommendedName>
</protein>
<gene>
    <name evidence="7" type="ORF">LWI29_032656</name>
</gene>
<dbReference type="InterPro" id="IPR015300">
    <property type="entry name" value="DNA-bd_pseudobarrel_sf"/>
</dbReference>
<dbReference type="GO" id="GO:0005634">
    <property type="term" value="C:nucleus"/>
    <property type="evidence" value="ECO:0007669"/>
    <property type="project" value="UniProtKB-SubCell"/>
</dbReference>
<keyword evidence="4" id="KW-0804">Transcription</keyword>
<reference evidence="7" key="2">
    <citation type="submission" date="2023-06" db="EMBL/GenBank/DDBJ databases">
        <authorList>
            <person name="Swenson N.G."/>
            <person name="Wegrzyn J.L."/>
            <person name="Mcevoy S.L."/>
        </authorList>
    </citation>
    <scope>NUCLEOTIDE SEQUENCE</scope>
    <source>
        <strain evidence="7">NS2018</strain>
        <tissue evidence="7">Leaf</tissue>
    </source>
</reference>
<dbReference type="EMBL" id="JAUESC010000384">
    <property type="protein sequence ID" value="KAK0583031.1"/>
    <property type="molecule type" value="Genomic_DNA"/>
</dbReference>
<dbReference type="AlphaFoldDB" id="A0AA39VKL1"/>
<keyword evidence="5" id="KW-0539">Nucleus</keyword>
<dbReference type="Gene3D" id="2.40.330.10">
    <property type="entry name" value="DNA-binding pseudobarrel domain"/>
    <property type="match status" value="2"/>
</dbReference>
<dbReference type="Pfam" id="PF02362">
    <property type="entry name" value="B3"/>
    <property type="match status" value="2"/>
</dbReference>
<dbReference type="Proteomes" id="UP001168877">
    <property type="component" value="Unassembled WGS sequence"/>
</dbReference>
<dbReference type="InterPro" id="IPR003340">
    <property type="entry name" value="B3_DNA-bd"/>
</dbReference>
<sequence length="337" mass="38855">MQGIPKVFVKKFGNELSTVATITVPNGRVWKVVLTKDGTNIWFHSGWHEFVEYHSISTGYFLLFRYEKNSNFHVFIFDMSACEIRYPHYCVGQKNDSLTLKPPAFNSALEIKRKSTASLESPIFRCNYESRSKRCKMEKAVGMKKTDSIGDESEHESKRTKFGKAVCTLMFFSCKFFVKFVAFNSNFIIADEHELLDILKEMGIYVKRNFKYIAAKEKEKAIAAARLFKPKNPSFMLILQPRDVGKCTTYVPFEFGKKYLISRDANKLVKLQDHDGREWSVKFWNKRSKVGGGDFTHGWSTFAKDKNLKEGDICMFELISEKNIVLKVSVFSTTTVL</sequence>
<comment type="subcellular location">
    <subcellularLocation>
        <location evidence="1">Nucleus</location>
    </subcellularLocation>
</comment>
<keyword evidence="3" id="KW-0238">DNA-binding</keyword>
<evidence type="ECO:0000313" key="8">
    <source>
        <dbReference type="Proteomes" id="UP001168877"/>
    </source>
</evidence>
<comment type="caution">
    <text evidence="7">The sequence shown here is derived from an EMBL/GenBank/DDBJ whole genome shotgun (WGS) entry which is preliminary data.</text>
</comment>
<feature type="domain" description="TF-B3" evidence="6">
    <location>
        <begin position="1"/>
        <end position="80"/>
    </location>
</feature>
<reference evidence="7" key="1">
    <citation type="journal article" date="2022" name="Plant J.">
        <title>Strategies of tolerance reflected in two North American maple genomes.</title>
        <authorList>
            <person name="McEvoy S.L."/>
            <person name="Sezen U.U."/>
            <person name="Trouern-Trend A."/>
            <person name="McMahon S.M."/>
            <person name="Schaberg P.G."/>
            <person name="Yang J."/>
            <person name="Wegrzyn J.L."/>
            <person name="Swenson N.G."/>
        </authorList>
    </citation>
    <scope>NUCLEOTIDE SEQUENCE</scope>
    <source>
        <strain evidence="7">NS2018</strain>
    </source>
</reference>
<dbReference type="SMART" id="SM01019">
    <property type="entry name" value="B3"/>
    <property type="match status" value="2"/>
</dbReference>
<evidence type="ECO:0000256" key="2">
    <source>
        <dbReference type="ARBA" id="ARBA00023015"/>
    </source>
</evidence>
<dbReference type="SUPFAM" id="SSF101936">
    <property type="entry name" value="DNA-binding pseudobarrel domain"/>
    <property type="match status" value="2"/>
</dbReference>
<dbReference type="CDD" id="cd10017">
    <property type="entry name" value="B3_DNA"/>
    <property type="match status" value="2"/>
</dbReference>
<name>A0AA39VKL1_ACESA</name>
<dbReference type="GO" id="GO:0003677">
    <property type="term" value="F:DNA binding"/>
    <property type="evidence" value="ECO:0007669"/>
    <property type="project" value="UniProtKB-KW"/>
</dbReference>
<evidence type="ECO:0000313" key="7">
    <source>
        <dbReference type="EMBL" id="KAK0583031.1"/>
    </source>
</evidence>
<evidence type="ECO:0000256" key="4">
    <source>
        <dbReference type="ARBA" id="ARBA00023163"/>
    </source>
</evidence>
<dbReference type="PANTHER" id="PTHR31920:SF51">
    <property type="entry name" value="BINDING PROTEIN, PUTATIVE-RELATED"/>
    <property type="match status" value="1"/>
</dbReference>